<keyword evidence="1" id="KW-0732">Signal</keyword>
<proteinExistence type="predicted"/>
<feature type="signal peptide" evidence="1">
    <location>
        <begin position="1"/>
        <end position="18"/>
    </location>
</feature>
<accession>A0A6A6B828</accession>
<reference evidence="3" key="1">
    <citation type="journal article" date="2020" name="Stud. Mycol.">
        <title>101 Dothideomycetes genomes: a test case for predicting lifestyles and emergence of pathogens.</title>
        <authorList>
            <person name="Haridas S."/>
            <person name="Albert R."/>
            <person name="Binder M."/>
            <person name="Bloem J."/>
            <person name="Labutti K."/>
            <person name="Salamov A."/>
            <person name="Andreopoulos B."/>
            <person name="Baker S."/>
            <person name="Barry K."/>
            <person name="Bills G."/>
            <person name="Bluhm B."/>
            <person name="Cannon C."/>
            <person name="Castanera R."/>
            <person name="Culley D."/>
            <person name="Daum C."/>
            <person name="Ezra D."/>
            <person name="Gonzalez J."/>
            <person name="Henrissat B."/>
            <person name="Kuo A."/>
            <person name="Liang C."/>
            <person name="Lipzen A."/>
            <person name="Lutzoni F."/>
            <person name="Magnuson J."/>
            <person name="Mondo S."/>
            <person name="Nolan M."/>
            <person name="Ohm R."/>
            <person name="Pangilinan J."/>
            <person name="Park H.-J."/>
            <person name="Ramirez L."/>
            <person name="Alfaro M."/>
            <person name="Sun H."/>
            <person name="Tritt A."/>
            <person name="Yoshinaga Y."/>
            <person name="Zwiers L.-H."/>
            <person name="Turgeon B."/>
            <person name="Goodwin S."/>
            <person name="Spatafora J."/>
            <person name="Crous P."/>
            <person name="Grigoriev I."/>
        </authorList>
    </citation>
    <scope>NUCLEOTIDE SEQUENCE</scope>
    <source>
        <strain evidence="3">CBS 121167</strain>
    </source>
</reference>
<dbReference type="Pfam" id="PF09362">
    <property type="entry name" value="DUF1996"/>
    <property type="match status" value="1"/>
</dbReference>
<feature type="domain" description="DUF1996" evidence="2">
    <location>
        <begin position="48"/>
        <end position="288"/>
    </location>
</feature>
<gene>
    <name evidence="3" type="ORF">K452DRAFT_274083</name>
</gene>
<evidence type="ECO:0000313" key="3">
    <source>
        <dbReference type="EMBL" id="KAF2140362.1"/>
    </source>
</evidence>
<evidence type="ECO:0000313" key="4">
    <source>
        <dbReference type="Proteomes" id="UP000799438"/>
    </source>
</evidence>
<dbReference type="AlphaFoldDB" id="A0A6A6B828"/>
<organism evidence="3 4">
    <name type="scientific">Aplosporella prunicola CBS 121167</name>
    <dbReference type="NCBI Taxonomy" id="1176127"/>
    <lineage>
        <taxon>Eukaryota</taxon>
        <taxon>Fungi</taxon>
        <taxon>Dikarya</taxon>
        <taxon>Ascomycota</taxon>
        <taxon>Pezizomycotina</taxon>
        <taxon>Dothideomycetes</taxon>
        <taxon>Dothideomycetes incertae sedis</taxon>
        <taxon>Botryosphaeriales</taxon>
        <taxon>Aplosporellaceae</taxon>
        <taxon>Aplosporella</taxon>
    </lineage>
</organism>
<name>A0A6A6B828_9PEZI</name>
<evidence type="ECO:0000259" key="2">
    <source>
        <dbReference type="Pfam" id="PF09362"/>
    </source>
</evidence>
<dbReference type="GeneID" id="54296673"/>
<dbReference type="EMBL" id="ML995490">
    <property type="protein sequence ID" value="KAF2140362.1"/>
    <property type="molecule type" value="Genomic_DNA"/>
</dbReference>
<dbReference type="RefSeq" id="XP_033396075.1">
    <property type="nucleotide sequence ID" value="XM_033539177.1"/>
</dbReference>
<dbReference type="OrthoDB" id="74764at2759"/>
<sequence length="425" mass="45364">MIARFVGAALAALSTVTATPVDYASLDYHGLYFRQEWINQPLALARLDPIVQPGVISSHMHSFIGANAIAPTMDFEQTQSANCSQVYVKPDKSLYWMPPLFFQDPTNRSFTLVPEHHRVLYYFNRATNAKTGKSDPSIIEGFPEGFRMIAGDAMLRAPAATQQQQAAIEWFCHGPDTKSSGFPANFTACPNGLAGSVHFPYCWNGADFDVEHPTAHMSYPVADAQGNGAPDSGACPASHPRVLPHLFIEFWFDVTGFDGLYGAGDAPFVLANGDPTGYSFHADFLNGWEPGVLEKAMKTCNIGESGDPLSDCFEVWTNEERDACVQSPLVDEEVRGWLDRLPGCNPVQRGPARATAPADCVETASIIGGSASASASKTAAAASSKSATASKAATAIVTVTSTVTETATVFKTVTIPASSVSATYA</sequence>
<dbReference type="PANTHER" id="PTHR43662">
    <property type="match status" value="1"/>
</dbReference>
<dbReference type="Proteomes" id="UP000799438">
    <property type="component" value="Unassembled WGS sequence"/>
</dbReference>
<evidence type="ECO:0000256" key="1">
    <source>
        <dbReference type="SAM" id="SignalP"/>
    </source>
</evidence>
<protein>
    <recommendedName>
        <fullName evidence="2">DUF1996 domain-containing protein</fullName>
    </recommendedName>
</protein>
<dbReference type="InterPro" id="IPR018535">
    <property type="entry name" value="DUF1996"/>
</dbReference>
<keyword evidence="4" id="KW-1185">Reference proteome</keyword>
<feature type="chain" id="PRO_5025457590" description="DUF1996 domain-containing protein" evidence="1">
    <location>
        <begin position="19"/>
        <end position="425"/>
    </location>
</feature>
<dbReference type="PANTHER" id="PTHR43662:SF12">
    <property type="entry name" value="DUF1996 DOMAIN-CONTAINING PROTEIN-RELATED"/>
    <property type="match status" value="1"/>
</dbReference>